<dbReference type="InterPro" id="IPR023385">
    <property type="entry name" value="YopX-like_C"/>
</dbReference>
<organism evidence="2 3">
    <name type="scientific">Campylobacter upsaliensis</name>
    <dbReference type="NCBI Taxonomy" id="28080"/>
    <lineage>
        <taxon>Bacteria</taxon>
        <taxon>Pseudomonadati</taxon>
        <taxon>Campylobacterota</taxon>
        <taxon>Epsilonproteobacteria</taxon>
        <taxon>Campylobacterales</taxon>
        <taxon>Campylobacteraceae</taxon>
        <taxon>Campylobacter</taxon>
    </lineage>
</organism>
<evidence type="ECO:0000313" key="3">
    <source>
        <dbReference type="Proteomes" id="UP000535305"/>
    </source>
</evidence>
<dbReference type="SUPFAM" id="SSF159006">
    <property type="entry name" value="YopX-like"/>
    <property type="match status" value="1"/>
</dbReference>
<feature type="domain" description="YopX protein" evidence="1">
    <location>
        <begin position="14"/>
        <end position="143"/>
    </location>
</feature>
<reference evidence="2 3" key="1">
    <citation type="submission" date="2018-06" db="EMBL/GenBank/DDBJ databases">
        <authorList>
            <consortium name="PulseNet: The National Subtyping Network for Foodborne Disease Surveillance"/>
            <person name="Tarr C.L."/>
            <person name="Trees E."/>
            <person name="Katz L.S."/>
            <person name="Carleton-Romer H.A."/>
            <person name="Stroika S."/>
            <person name="Kucerova Z."/>
            <person name="Roache K.F."/>
            <person name="Sabol A.L."/>
            <person name="Besser J."/>
            <person name="Gerner-Smidt P."/>
        </authorList>
    </citation>
    <scope>NUCLEOTIDE SEQUENCE [LARGE SCALE GENOMIC DNA]</scope>
    <source>
        <strain evidence="2 3">PNUSAC003104</strain>
    </source>
</reference>
<accession>A0A7U8B5S9</accession>
<dbReference type="Proteomes" id="UP000535305">
    <property type="component" value="Unassembled WGS sequence"/>
</dbReference>
<protein>
    <recommendedName>
        <fullName evidence="1">YopX protein domain-containing protein</fullName>
    </recommendedName>
</protein>
<proteinExistence type="predicted"/>
<evidence type="ECO:0000259" key="1">
    <source>
        <dbReference type="Pfam" id="PF09643"/>
    </source>
</evidence>
<name>A0A7U8B5S9_CAMUP</name>
<keyword evidence="3" id="KW-1185">Reference proteome</keyword>
<evidence type="ECO:0000313" key="2">
    <source>
        <dbReference type="EMBL" id="EAJ1622609.1"/>
    </source>
</evidence>
<dbReference type="EMBL" id="AABVLA010000040">
    <property type="protein sequence ID" value="EAJ1622609.1"/>
    <property type="molecule type" value="Genomic_DNA"/>
</dbReference>
<comment type="caution">
    <text evidence="2">The sequence shown here is derived from an EMBL/GenBank/DDBJ whole genome shotgun (WGS) entry which is preliminary data.</text>
</comment>
<dbReference type="Pfam" id="PF09643">
    <property type="entry name" value="YopX"/>
    <property type="match status" value="1"/>
</dbReference>
<dbReference type="InterPro" id="IPR019096">
    <property type="entry name" value="YopX_protein"/>
</dbReference>
<dbReference type="Gene3D" id="2.30.30.290">
    <property type="entry name" value="YopX-like domains"/>
    <property type="match status" value="1"/>
</dbReference>
<dbReference type="AlphaFoldDB" id="A0A7U8B5S9"/>
<gene>
    <name evidence="2" type="ORF">CT510_08195</name>
</gene>
<sequence length="199" mass="24287">MKLKDFDFRIWLNGSYIYLDEIGFEKISQNYFLRCCGDNNEEIYEKYRFYINANIPKETYEKRTQLEDSELELYTGFKDKNGVKIFENDIVLFIPNDSEKFLHTINYDKKRGFFFSDDCNLDDEYCEGCTEVIGNIHENKELVDFMEKEKEAFKKFHQKFENKYDENKKPVKEFYEENTRLSIYFQQELEKLLDNELYK</sequence>